<keyword evidence="1" id="KW-1133">Transmembrane helix</keyword>
<dbReference type="EMBL" id="KQ086216">
    <property type="protein sequence ID" value="KLO06328.1"/>
    <property type="molecule type" value="Genomic_DNA"/>
</dbReference>
<reference evidence="3 4" key="1">
    <citation type="submission" date="2015-04" db="EMBL/GenBank/DDBJ databases">
        <title>Complete genome sequence of Schizopora paradoxa KUC8140, a cosmopolitan wood degrader in East Asia.</title>
        <authorList>
            <consortium name="DOE Joint Genome Institute"/>
            <person name="Min B."/>
            <person name="Park H."/>
            <person name="Jang Y."/>
            <person name="Kim J.-J."/>
            <person name="Kim K.H."/>
            <person name="Pangilinan J."/>
            <person name="Lipzen A."/>
            <person name="Riley R."/>
            <person name="Grigoriev I.V."/>
            <person name="Spatafora J.W."/>
            <person name="Choi I.-G."/>
        </authorList>
    </citation>
    <scope>NUCLEOTIDE SEQUENCE [LARGE SCALE GENOMIC DNA]</scope>
    <source>
        <strain evidence="3 4">KUC8140</strain>
    </source>
</reference>
<feature type="transmembrane region" description="Helical" evidence="1">
    <location>
        <begin position="212"/>
        <end position="235"/>
    </location>
</feature>
<feature type="domain" description="DUF6533" evidence="2">
    <location>
        <begin position="16"/>
        <end position="60"/>
    </location>
</feature>
<evidence type="ECO:0000256" key="1">
    <source>
        <dbReference type="SAM" id="Phobius"/>
    </source>
</evidence>
<evidence type="ECO:0000313" key="4">
    <source>
        <dbReference type="Proteomes" id="UP000053477"/>
    </source>
</evidence>
<keyword evidence="1" id="KW-0812">Transmembrane</keyword>
<dbReference type="InterPro" id="IPR045340">
    <property type="entry name" value="DUF6533"/>
</dbReference>
<organism evidence="3 4">
    <name type="scientific">Schizopora paradoxa</name>
    <dbReference type="NCBI Taxonomy" id="27342"/>
    <lineage>
        <taxon>Eukaryota</taxon>
        <taxon>Fungi</taxon>
        <taxon>Dikarya</taxon>
        <taxon>Basidiomycota</taxon>
        <taxon>Agaricomycotina</taxon>
        <taxon>Agaricomycetes</taxon>
        <taxon>Hymenochaetales</taxon>
        <taxon>Schizoporaceae</taxon>
        <taxon>Schizopora</taxon>
    </lineage>
</organism>
<gene>
    <name evidence="3" type="ORF">SCHPADRAFT_946178</name>
</gene>
<dbReference type="OrthoDB" id="2745134at2759"/>
<dbReference type="Pfam" id="PF20151">
    <property type="entry name" value="DUF6533"/>
    <property type="match status" value="1"/>
</dbReference>
<feature type="transmembrane region" description="Helical" evidence="1">
    <location>
        <begin position="13"/>
        <end position="33"/>
    </location>
</feature>
<dbReference type="InParanoid" id="A0A0H2RA06"/>
<evidence type="ECO:0000313" key="3">
    <source>
        <dbReference type="EMBL" id="KLO06328.1"/>
    </source>
</evidence>
<name>A0A0H2RA06_9AGAM</name>
<proteinExistence type="predicted"/>
<keyword evidence="1" id="KW-0472">Membrane</keyword>
<accession>A0A0H2RA06</accession>
<keyword evidence="4" id="KW-1185">Reference proteome</keyword>
<feature type="transmembrane region" description="Helical" evidence="1">
    <location>
        <begin position="115"/>
        <end position="142"/>
    </location>
</feature>
<feature type="transmembrane region" description="Helical" evidence="1">
    <location>
        <begin position="45"/>
        <end position="69"/>
    </location>
</feature>
<dbReference type="Proteomes" id="UP000053477">
    <property type="component" value="Unassembled WGS sequence"/>
</dbReference>
<sequence>MNVPASAFETVHVFQYATTATVCLVVYEYLIKFDVEIRYLWRRRLTFGTALMAICWYLPFINIFQLIVYTEFTNTDPSRCITGFRLAASFIYIEFVVSTLVLFTRAYAVWGGNKYILSLLTIIYAGIVGGSSYTIFLSISNAETPSLGIPIPCLYILGDNDLWITLVLLLFSESLALGLLLIKSVQHARALRDFKSPLRSWSILAVMARDGIGYYVCTMTPTSSVFFVFMAQYVLAPTIPSVKSAIWLKCLSFYHQPDLRTFLLV</sequence>
<protein>
    <recommendedName>
        <fullName evidence="2">DUF6533 domain-containing protein</fullName>
    </recommendedName>
</protein>
<feature type="transmembrane region" description="Helical" evidence="1">
    <location>
        <begin position="81"/>
        <end position="103"/>
    </location>
</feature>
<evidence type="ECO:0000259" key="2">
    <source>
        <dbReference type="Pfam" id="PF20151"/>
    </source>
</evidence>
<feature type="transmembrane region" description="Helical" evidence="1">
    <location>
        <begin position="162"/>
        <end position="182"/>
    </location>
</feature>
<dbReference type="AlphaFoldDB" id="A0A0H2RA06"/>